<feature type="active site" description="Charge relay system" evidence="8">
    <location>
        <position position="231"/>
    </location>
</feature>
<dbReference type="EMBL" id="MDKC01000004">
    <property type="protein sequence ID" value="ODG92862.1"/>
    <property type="molecule type" value="Genomic_DNA"/>
</dbReference>
<feature type="domain" description="Peptidase S8/S53" evidence="11">
    <location>
        <begin position="222"/>
        <end position="659"/>
    </location>
</feature>
<dbReference type="InterPro" id="IPR000209">
    <property type="entry name" value="Peptidase_S8/S53_dom"/>
</dbReference>
<accession>A0ABX2ZWE2</accession>
<feature type="active site" description="Charge relay system" evidence="8">
    <location>
        <position position="611"/>
    </location>
</feature>
<evidence type="ECO:0000256" key="7">
    <source>
        <dbReference type="ARBA" id="ARBA00022825"/>
    </source>
</evidence>
<reference evidence="14 15" key="1">
    <citation type="submission" date="2016-07" db="EMBL/GenBank/DDBJ databases">
        <authorList>
            <person name="Townsley L."/>
            <person name="Shank E.A."/>
        </authorList>
    </citation>
    <scope>NUCLEOTIDE SEQUENCE [LARGE SCALE GENOMIC DNA]</scope>
    <source>
        <strain evidence="14 15">CH01</strain>
    </source>
</reference>
<dbReference type="InterPro" id="IPR003137">
    <property type="entry name" value="PA_domain"/>
</dbReference>
<dbReference type="PROSITE" id="PS51892">
    <property type="entry name" value="SUBTILASE"/>
    <property type="match status" value="1"/>
</dbReference>
<dbReference type="InterPro" id="IPR002105">
    <property type="entry name" value="Dockerin_1_rpt"/>
</dbReference>
<dbReference type="Pfam" id="PF00082">
    <property type="entry name" value="Peptidase_S8"/>
    <property type="match status" value="1"/>
</dbReference>
<dbReference type="InterPro" id="IPR023827">
    <property type="entry name" value="Peptidase_S8_Asp-AS"/>
</dbReference>
<dbReference type="Gene3D" id="3.40.50.200">
    <property type="entry name" value="Peptidase S8/S53 domain"/>
    <property type="match status" value="1"/>
</dbReference>
<keyword evidence="2" id="KW-0134">Cell wall</keyword>
<evidence type="ECO:0000256" key="9">
    <source>
        <dbReference type="RuleBase" id="RU003355"/>
    </source>
</evidence>
<dbReference type="CDD" id="cd07474">
    <property type="entry name" value="Peptidases_S8_subtilisin_Vpr-like"/>
    <property type="match status" value="1"/>
</dbReference>
<dbReference type="RefSeq" id="WP_069032808.1">
    <property type="nucleotide sequence ID" value="NZ_MDKC01000004.1"/>
</dbReference>
<evidence type="ECO:0000313" key="14">
    <source>
        <dbReference type="EMBL" id="ODG92862.1"/>
    </source>
</evidence>
<evidence type="ECO:0000259" key="12">
    <source>
        <dbReference type="Pfam" id="PF02225"/>
    </source>
</evidence>
<evidence type="ECO:0000256" key="10">
    <source>
        <dbReference type="SAM" id="SignalP"/>
    </source>
</evidence>
<dbReference type="SUPFAM" id="SSF52025">
    <property type="entry name" value="PA domain"/>
    <property type="match status" value="1"/>
</dbReference>
<feature type="domain" description="Inhibitor I9" evidence="13">
    <location>
        <begin position="86"/>
        <end position="182"/>
    </location>
</feature>
<dbReference type="InterPro" id="IPR034213">
    <property type="entry name" value="S8_Vpr-like"/>
</dbReference>
<feature type="domain" description="PA" evidence="12">
    <location>
        <begin position="441"/>
        <end position="527"/>
    </location>
</feature>
<protein>
    <submittedName>
        <fullName evidence="14">Uncharacterized protein</fullName>
    </submittedName>
</protein>
<keyword evidence="6 8" id="KW-0378">Hydrolase</keyword>
<dbReference type="InterPro" id="IPR046450">
    <property type="entry name" value="PA_dom_sf"/>
</dbReference>
<dbReference type="Gene3D" id="3.50.30.30">
    <property type="match status" value="1"/>
</dbReference>
<evidence type="ECO:0000259" key="11">
    <source>
        <dbReference type="Pfam" id="PF00082"/>
    </source>
</evidence>
<dbReference type="PRINTS" id="PR00723">
    <property type="entry name" value="SUBTILISIN"/>
</dbReference>
<dbReference type="Pfam" id="PF00404">
    <property type="entry name" value="Dockerin_1"/>
    <property type="match status" value="1"/>
</dbReference>
<dbReference type="InterPro" id="IPR036439">
    <property type="entry name" value="Dockerin_dom_sf"/>
</dbReference>
<keyword evidence="3" id="KW-0964">Secreted</keyword>
<dbReference type="SUPFAM" id="SSF63446">
    <property type="entry name" value="Type I dockerin domain"/>
    <property type="match status" value="1"/>
</dbReference>
<evidence type="ECO:0000313" key="15">
    <source>
        <dbReference type="Proteomes" id="UP000094580"/>
    </source>
</evidence>
<gene>
    <name evidence="14" type="ORF">BED47_16910</name>
</gene>
<dbReference type="CDD" id="cd02133">
    <property type="entry name" value="PA_C5a_like"/>
    <property type="match status" value="1"/>
</dbReference>
<keyword evidence="4 8" id="KW-0645">Protease</keyword>
<evidence type="ECO:0000256" key="5">
    <source>
        <dbReference type="ARBA" id="ARBA00022729"/>
    </source>
</evidence>
<dbReference type="PROSITE" id="PS00138">
    <property type="entry name" value="SUBTILASE_SER"/>
    <property type="match status" value="1"/>
</dbReference>
<sequence length="1390" mass="150601">MGKRVKKSKFVSGFTVLALSSSVVVAPIAHVTNVSKAAGKTKTETILANLTSQQRTALKQISTNESTGLQISSDIDQTTTKQTSVIVEFANKPAKVAKIEAQVEGKSLTETQAGKLVDQDHATFTAEVGQVLKDENNKKVDFKIKHSYKNAFNGVSMSLPANQIKNLLKSKAVKTVWSNEKFSIDPPKESDKNSELKADESKVANYTPYDGLDKLHAEGYTGKGIKVGILDTGIDYNHPDLKGAFKGGYDFVDNDNDPMETTYADWVKAGKPGSANGADYYTEHGTHVAGIIGGRGASDSEYKQVGAAPESDIYSYRVLGPGGVGTSEAIIAGIDKAVKDGMDVINMSLGASLNDPLYATSIAVNNAVLSGVTTVVAAGNDGDKMDTLGSPGAAALALTVGASSVAIDLYQFNGTQDGNKYNFRQLAQNYSDNLTTLKGKTYQLVDVGLANPTDFTGKDLKGKIAYIQRGTIALIDKIKNAKAAGAVGVLMANNIDNQSEGAIQAFLGESVDAIPSFSVSYEEGLKITAAVKTGKNEVSFGDYTKLQTASDELATFSSRGPSRVNYDIKPEVTAPGVSILSSVPFYVNNKTGDGSKPEDYKYAYERMSGTSMATPYVAGVSALLLQSNKDLQPEDIKSILMNTADPLSKAYSVFEVGSGRVDAYEAIHSNVELEVVDKTPTIVNGKEKLINELTGGMSFGSYGFDNIDIADSRSVTLKNRSEKAKTFSVDVKYQTGLRGSKDAASNNVTLSGPTSVKLNGISSKSIKFNLNIPKTAEKGTYEGYVTFTNTLDPTEQYQIPFGVRVVEEGIQSFNLFNPLYSNKITNPTYAYPFIDGSVSLKTHMKSLDVIVQDPTTGQDLGIIGSFNTAVMKEDVVYNIGRLVGAYYFPFTGDATNPISSKYELFKPGHYKLRLVGVSESGKTFAEARDFMLEYAVPNMTSSFDKLDQKVIEYSDSQLDKNGQMLYDFNINVNDPEIDEAKKYGIKADQSDNTIVYTYNSFFPSLPINVDKNGDYTDQILVDSKYSVLPLTFYGMDAALNPTAQIRIAFVKNTTPYYYLKANKQNIVPGDTVNYSVKANNISNLKTTKLTLQLNNKQGIIDNILVNDEVKKYGDAQVSVKTSPTTWDYITQYDFTFTYSGSAKLPEDTQLFNFDIKTIDQSFTTGPAINFSGNGTSTIDTSNVETKNVYTYIEGYNVKPSVSKLTGTLQVEGAKNPLTGETNYAIDQSKLGAKITLTSYDGKTVLQAPITSKQGDYAFDGVKLDNKPYTLSVDVPGHFTMNKTMDNLFDNIRGDLIGKQLRYLLDIAPAGDANKDDVIDVLDALAVQTYWGTNKASADFNFDKVVDAKDMDYVVKNFGLQNSTVPNPPKAKKSYKGATLDSILSDLGLNQ</sequence>
<dbReference type="PANTHER" id="PTHR43806:SF65">
    <property type="entry name" value="SERINE PROTEASE APRX"/>
    <property type="match status" value="1"/>
</dbReference>
<dbReference type="InterPro" id="IPR022398">
    <property type="entry name" value="Peptidase_S8_His-AS"/>
</dbReference>
<dbReference type="PANTHER" id="PTHR43806">
    <property type="entry name" value="PEPTIDASE S8"/>
    <property type="match status" value="1"/>
</dbReference>
<dbReference type="PROSITE" id="PS00136">
    <property type="entry name" value="SUBTILASE_ASP"/>
    <property type="match status" value="1"/>
</dbReference>
<dbReference type="Gene3D" id="2.60.40.4130">
    <property type="match status" value="1"/>
</dbReference>
<dbReference type="InterPro" id="IPR010259">
    <property type="entry name" value="S8pro/Inhibitor_I9"/>
</dbReference>
<dbReference type="PROSITE" id="PS00137">
    <property type="entry name" value="SUBTILASE_HIS"/>
    <property type="match status" value="1"/>
</dbReference>
<evidence type="ECO:0000256" key="2">
    <source>
        <dbReference type="ARBA" id="ARBA00022512"/>
    </source>
</evidence>
<dbReference type="InterPro" id="IPR050131">
    <property type="entry name" value="Peptidase_S8_subtilisin-like"/>
</dbReference>
<proteinExistence type="inferred from homology"/>
<feature type="active site" description="Charge relay system" evidence="8">
    <location>
        <position position="284"/>
    </location>
</feature>
<keyword evidence="7 8" id="KW-0720">Serine protease</keyword>
<keyword evidence="15" id="KW-1185">Reference proteome</keyword>
<evidence type="ECO:0000256" key="1">
    <source>
        <dbReference type="ARBA" id="ARBA00011073"/>
    </source>
</evidence>
<evidence type="ECO:0000256" key="4">
    <source>
        <dbReference type="ARBA" id="ARBA00022670"/>
    </source>
</evidence>
<name>A0ABX2ZWE2_9BACI</name>
<keyword evidence="5 10" id="KW-0732">Signal</keyword>
<evidence type="ECO:0000259" key="13">
    <source>
        <dbReference type="Pfam" id="PF05922"/>
    </source>
</evidence>
<feature type="chain" id="PRO_5045539914" evidence="10">
    <location>
        <begin position="27"/>
        <end position="1390"/>
    </location>
</feature>
<evidence type="ECO:0000256" key="8">
    <source>
        <dbReference type="PROSITE-ProRule" id="PRU01240"/>
    </source>
</evidence>
<comment type="similarity">
    <text evidence="1 8 9">Belongs to the peptidase S8 family.</text>
</comment>
<evidence type="ECO:0000256" key="6">
    <source>
        <dbReference type="ARBA" id="ARBA00022801"/>
    </source>
</evidence>
<dbReference type="InterPro" id="IPR036852">
    <property type="entry name" value="Peptidase_S8/S53_dom_sf"/>
</dbReference>
<dbReference type="InterPro" id="IPR015500">
    <property type="entry name" value="Peptidase_S8_subtilisin-rel"/>
</dbReference>
<dbReference type="Pfam" id="PF02225">
    <property type="entry name" value="PA"/>
    <property type="match status" value="1"/>
</dbReference>
<dbReference type="SUPFAM" id="SSF52743">
    <property type="entry name" value="Subtilisin-like"/>
    <property type="match status" value="1"/>
</dbReference>
<dbReference type="Pfam" id="PF05922">
    <property type="entry name" value="Inhibitor_I9"/>
    <property type="match status" value="1"/>
</dbReference>
<organism evidence="14 15">
    <name type="scientific">Gottfriedia luciferensis</name>
    <dbReference type="NCBI Taxonomy" id="178774"/>
    <lineage>
        <taxon>Bacteria</taxon>
        <taxon>Bacillati</taxon>
        <taxon>Bacillota</taxon>
        <taxon>Bacilli</taxon>
        <taxon>Bacillales</taxon>
        <taxon>Bacillaceae</taxon>
        <taxon>Gottfriedia</taxon>
    </lineage>
</organism>
<feature type="signal peptide" evidence="10">
    <location>
        <begin position="1"/>
        <end position="26"/>
    </location>
</feature>
<comment type="caution">
    <text evidence="14">The sequence shown here is derived from an EMBL/GenBank/DDBJ whole genome shotgun (WGS) entry which is preliminary data.</text>
</comment>
<dbReference type="Proteomes" id="UP000094580">
    <property type="component" value="Unassembled WGS sequence"/>
</dbReference>
<dbReference type="InterPro" id="IPR023828">
    <property type="entry name" value="Peptidase_S8_Ser-AS"/>
</dbReference>
<evidence type="ECO:0000256" key="3">
    <source>
        <dbReference type="ARBA" id="ARBA00022525"/>
    </source>
</evidence>